<organism evidence="1 2">
    <name type="scientific">Phytophthora fragariae</name>
    <dbReference type="NCBI Taxonomy" id="53985"/>
    <lineage>
        <taxon>Eukaryota</taxon>
        <taxon>Sar</taxon>
        <taxon>Stramenopiles</taxon>
        <taxon>Oomycota</taxon>
        <taxon>Peronosporomycetes</taxon>
        <taxon>Peronosporales</taxon>
        <taxon>Peronosporaceae</taxon>
        <taxon>Phytophthora</taxon>
    </lineage>
</organism>
<accession>A0A6A3TR86</accession>
<proteinExistence type="predicted"/>
<dbReference type="AlphaFoldDB" id="A0A6A3TR86"/>
<gene>
    <name evidence="1" type="ORF">PF006_g13237</name>
</gene>
<dbReference type="Proteomes" id="UP000440732">
    <property type="component" value="Unassembled WGS sequence"/>
</dbReference>
<reference evidence="1 2" key="1">
    <citation type="submission" date="2018-08" db="EMBL/GenBank/DDBJ databases">
        <title>Genomic investigation of the strawberry pathogen Phytophthora fragariae indicates pathogenicity is determined by transcriptional variation in three key races.</title>
        <authorList>
            <person name="Adams T.M."/>
            <person name="Armitage A.D."/>
            <person name="Sobczyk M.K."/>
            <person name="Bates H.J."/>
            <person name="Dunwell J.M."/>
            <person name="Nellist C.F."/>
            <person name="Harrison R.J."/>
        </authorList>
    </citation>
    <scope>NUCLEOTIDE SEQUENCE [LARGE SCALE GENOMIC DNA]</scope>
    <source>
        <strain evidence="1 2">NOV-5</strain>
    </source>
</reference>
<protein>
    <submittedName>
        <fullName evidence="1">Uncharacterized protein</fullName>
    </submittedName>
</protein>
<evidence type="ECO:0000313" key="2">
    <source>
        <dbReference type="Proteomes" id="UP000440732"/>
    </source>
</evidence>
<name>A0A6A3TR86_9STRA</name>
<comment type="caution">
    <text evidence="1">The sequence shown here is derived from an EMBL/GenBank/DDBJ whole genome shotgun (WGS) entry which is preliminary data.</text>
</comment>
<evidence type="ECO:0000313" key="1">
    <source>
        <dbReference type="EMBL" id="KAE9141285.1"/>
    </source>
</evidence>
<dbReference type="EMBL" id="QXGA01000781">
    <property type="protein sequence ID" value="KAE9141285.1"/>
    <property type="molecule type" value="Genomic_DNA"/>
</dbReference>
<sequence>MDTLTTPFLTMRSPERMVLHRVDCINTAVKLLA</sequence>